<dbReference type="GeneID" id="6012820"/>
<dbReference type="SMART" id="SM01014">
    <property type="entry name" value="ARID"/>
    <property type="match status" value="1"/>
</dbReference>
<dbReference type="KEGG" id="cci:CC1G_06364"/>
<feature type="region of interest" description="Disordered" evidence="1">
    <location>
        <begin position="403"/>
        <end position="571"/>
    </location>
</feature>
<sequence length="1495" mass="159264">MADRPPQGYPLLPPGFNGINPASTVLQAQQQYQQQQQQQQQHPQHQGDSHPGPSFPAAIWQQQMSQQQFRPRSGAGMTPQQAQVGPSLPSSLLSLARTQASSGGSASHTFPPLSPSIARLPPFFFFTCLLSYFSPCHSAIAHGSQSPSAQFAAMLINDSSHRLQMNDLMRSQNMARVASGQQQGMSFPMGVGMPNMGGQQPFHDQPSNQPNMPGGAFGGMPNAMTQAALQQRMQNQPGALRNFEAMMQHNLRLGPGQQLSQRPDQQQQQPSQQPPFVNSSVNHPGPSDIFSSPAMSNEAIRRPSPSHSSNMMPVMSSNIVNGGPMNQQPQPRRVLSNSELNERANQLRHMIQNGENAINSINMQSQMRGQPLTPELQQRVKQLTEDVMVKKGYLQRIVATLSGQNPQGLPQQGGGGGAGPSGSPWMHPPNQPQGFDSPGSVGRPGPGPSTPVQHQQSPHPPGIQGSPSIGKPQGTGNHMPNQATLPQRTDSVQPGASQGPQPPQLPQQQQQQLQQGDASASGAGPFQLGPMGANTNGQHPFQPQPNGNNGPGPGMQQGGPSGIASQAGPIGLGDMQNVTGIAQLVANIPPMDRLKFEQTYRNFCQKKNINPSMQTQIENKPIDLHLLHASVMHEGGAAKVDQRGSWDVIGGRLGFVQFPGNDTEPSKSGPMVAHQISRIYKEYLQSFDTFYLASALDSRNKAGAGPQFPNPALVAAAITGNNQITKSAIPSALAAGAAQLRLSAAQMTQLMAYANRSSAELKSIGLPDHVLQYIENNRILLQRAYNEQDNRSRNGQALGMMGNGGQAPPMNADQPQQNGSQGGLPANGMGPPGIQPPSFGPMAVGQSQMPDRRIMTSSLSQGGMPNPGGNFMERPQGPQMIPPPPLPQMQPAGQQLGPMVALSNAGRPNQEHLRLAMAYVNKAKNEFTSTTLPAMPHRDIPPDQRAQYNQLLEQLFRYTSENEPNLPMCFVLVKDENAIKRMVAITCTVAYQRHLVSSGQHRTVLTIDSLRGMLQEVARFQEVFQNALRNVQQNSAQQQHIQRAPQHPMLQNQQMLHMQHGPSPMNMSSPASHPGPDMPRNQMPNIQPSPPNIPPPPAAQQHTPQLSSQSLRLQNPPARRTQKPANAATPTAGISSPSPAPMTASTPTHSAATPSAVTGSPQLPKSPKVKIPATKKPAGQTRRRPSTSTNKGATSSPSVPNAPTPQSHASPETASTPTQSSSSKRPRDDEGSNVNGPSPGPSGDSEVANGPSPPKRVKRDEMTPSASSSTSSTQATVPQPPPEKPIEPAKKAPEVASEAPNATEESSANFLDQMTELIKLAAGQNEGQESVMPDISETLEMLLKGYNPDGESSNGFGSDFNAGGSGSGNTQKESSPGPSLSFDEIFDFSTMPDEEDSKDTPDLVQSSTNPSPESNASETDPGHTGGSGGMVQGDGAGGSGAAGVKLEPKTESSSDVLPAGLWKEMDGGEAAYYQSSEWKWDGHMPDLDQPWAIFN</sequence>
<feature type="compositionally biased region" description="Polar residues" evidence="1">
    <location>
        <begin position="474"/>
        <end position="492"/>
    </location>
</feature>
<dbReference type="OMA" id="MSRCISF"/>
<feature type="region of interest" description="Disordered" evidence="1">
    <location>
        <begin position="255"/>
        <end position="332"/>
    </location>
</feature>
<evidence type="ECO:0000313" key="3">
    <source>
        <dbReference type="EMBL" id="EAU85463.2"/>
    </source>
</evidence>
<feature type="compositionally biased region" description="Low complexity" evidence="1">
    <location>
        <begin position="1263"/>
        <end position="1277"/>
    </location>
</feature>
<feature type="compositionally biased region" description="Basic and acidic residues" evidence="1">
    <location>
        <begin position="1284"/>
        <end position="1293"/>
    </location>
</feature>
<dbReference type="Gene3D" id="1.10.150.60">
    <property type="entry name" value="ARID DNA-binding domain"/>
    <property type="match status" value="1"/>
</dbReference>
<dbReference type="InterPro" id="IPR036431">
    <property type="entry name" value="ARID_dom_sf"/>
</dbReference>
<name>A8NTQ4_COPC7</name>
<dbReference type="InterPro" id="IPR001606">
    <property type="entry name" value="ARID_dom"/>
</dbReference>
<keyword evidence="4" id="KW-1185">Reference proteome</keyword>
<gene>
    <name evidence="3" type="ORF">CC1G_06364</name>
</gene>
<dbReference type="VEuPathDB" id="FungiDB:CC1G_06364"/>
<feature type="domain" description="ARID" evidence="2">
    <location>
        <begin position="590"/>
        <end position="692"/>
    </location>
</feature>
<feature type="compositionally biased region" description="Low complexity" evidence="1">
    <location>
        <begin position="506"/>
        <end position="525"/>
    </location>
</feature>
<comment type="caution">
    <text evidence="3">The sequence shown here is derived from an EMBL/GenBank/DDBJ whole genome shotgun (WGS) entry which is preliminary data.</text>
</comment>
<evidence type="ECO:0000256" key="1">
    <source>
        <dbReference type="SAM" id="MobiDB-lite"/>
    </source>
</evidence>
<feature type="compositionally biased region" description="Low complexity" evidence="1">
    <location>
        <begin position="536"/>
        <end position="548"/>
    </location>
</feature>
<feature type="compositionally biased region" description="Gly residues" evidence="1">
    <location>
        <begin position="549"/>
        <end position="561"/>
    </location>
</feature>
<dbReference type="OrthoDB" id="1938591at2759"/>
<dbReference type="GO" id="GO:0003677">
    <property type="term" value="F:DNA binding"/>
    <property type="evidence" value="ECO:0007669"/>
    <property type="project" value="InterPro"/>
</dbReference>
<dbReference type="HOGENOM" id="CLU_006745_0_0_1"/>
<dbReference type="SUPFAM" id="SSF46774">
    <property type="entry name" value="ARID-like"/>
    <property type="match status" value="1"/>
</dbReference>
<feature type="compositionally biased region" description="Low complexity" evidence="1">
    <location>
        <begin position="255"/>
        <end position="275"/>
    </location>
</feature>
<dbReference type="SMART" id="SM00501">
    <property type="entry name" value="BRIGHT"/>
    <property type="match status" value="1"/>
</dbReference>
<feature type="region of interest" description="Disordered" evidence="1">
    <location>
        <begin position="1"/>
        <end position="87"/>
    </location>
</feature>
<feature type="compositionally biased region" description="Polar residues" evidence="1">
    <location>
        <begin position="1102"/>
        <end position="1113"/>
    </location>
</feature>
<feature type="compositionally biased region" description="Pro residues" evidence="1">
    <location>
        <begin position="1087"/>
        <end position="1098"/>
    </location>
</feature>
<protein>
    <recommendedName>
        <fullName evidence="2">ARID domain-containing protein</fullName>
    </recommendedName>
</protein>
<proteinExistence type="predicted"/>
<dbReference type="CDD" id="cd16100">
    <property type="entry name" value="ARID"/>
    <property type="match status" value="1"/>
</dbReference>
<feature type="region of interest" description="Disordered" evidence="1">
    <location>
        <begin position="190"/>
        <end position="221"/>
    </location>
</feature>
<feature type="compositionally biased region" description="Low complexity" evidence="1">
    <location>
        <begin position="27"/>
        <end position="46"/>
    </location>
</feature>
<dbReference type="PROSITE" id="PS51011">
    <property type="entry name" value="ARID"/>
    <property type="match status" value="1"/>
</dbReference>
<feature type="compositionally biased region" description="Gly residues" evidence="1">
    <location>
        <begin position="411"/>
        <end position="420"/>
    </location>
</feature>
<evidence type="ECO:0000259" key="2">
    <source>
        <dbReference type="PROSITE" id="PS51011"/>
    </source>
</evidence>
<dbReference type="Proteomes" id="UP000001861">
    <property type="component" value="Unassembled WGS sequence"/>
</dbReference>
<feature type="compositionally biased region" description="Polar residues" evidence="1">
    <location>
        <begin position="1403"/>
        <end position="1418"/>
    </location>
</feature>
<feature type="compositionally biased region" description="Polar residues" evidence="1">
    <location>
        <begin position="305"/>
        <end position="332"/>
    </location>
</feature>
<feature type="compositionally biased region" description="Polar residues" evidence="1">
    <location>
        <begin position="1186"/>
        <end position="1223"/>
    </location>
</feature>
<dbReference type="InParanoid" id="A8NTQ4"/>
<dbReference type="eggNOG" id="ENOG502QVXD">
    <property type="taxonomic scope" value="Eukaryota"/>
</dbReference>
<dbReference type="EMBL" id="AACS02000004">
    <property type="protein sequence ID" value="EAU85463.2"/>
    <property type="molecule type" value="Genomic_DNA"/>
</dbReference>
<evidence type="ECO:0000313" key="4">
    <source>
        <dbReference type="Proteomes" id="UP000001861"/>
    </source>
</evidence>
<dbReference type="RefSeq" id="XP_001836279.2">
    <property type="nucleotide sequence ID" value="XM_001836227.2"/>
</dbReference>
<feature type="compositionally biased region" description="Polar residues" evidence="1">
    <location>
        <begin position="1368"/>
        <end position="1378"/>
    </location>
</feature>
<feature type="region of interest" description="Disordered" evidence="1">
    <location>
        <begin position="1342"/>
        <end position="1460"/>
    </location>
</feature>
<feature type="compositionally biased region" description="Low complexity" evidence="1">
    <location>
        <begin position="1135"/>
        <end position="1158"/>
    </location>
</feature>
<organism evidence="3 4">
    <name type="scientific">Coprinopsis cinerea (strain Okayama-7 / 130 / ATCC MYA-4618 / FGSC 9003)</name>
    <name type="common">Inky cap fungus</name>
    <name type="synonym">Hormographiella aspergillata</name>
    <dbReference type="NCBI Taxonomy" id="240176"/>
    <lineage>
        <taxon>Eukaryota</taxon>
        <taxon>Fungi</taxon>
        <taxon>Dikarya</taxon>
        <taxon>Basidiomycota</taxon>
        <taxon>Agaricomycotina</taxon>
        <taxon>Agaricomycetes</taxon>
        <taxon>Agaricomycetidae</taxon>
        <taxon>Agaricales</taxon>
        <taxon>Agaricineae</taxon>
        <taxon>Psathyrellaceae</taxon>
        <taxon>Coprinopsis</taxon>
    </lineage>
</organism>
<feature type="region of interest" description="Disordered" evidence="1">
    <location>
        <begin position="793"/>
        <end position="837"/>
    </location>
</feature>
<reference evidence="3 4" key="1">
    <citation type="journal article" date="2010" name="Proc. Natl. Acad. Sci. U.S.A.">
        <title>Insights into evolution of multicellular fungi from the assembled chromosomes of the mushroom Coprinopsis cinerea (Coprinus cinereus).</title>
        <authorList>
            <person name="Stajich J.E."/>
            <person name="Wilke S.K."/>
            <person name="Ahren D."/>
            <person name="Au C.H."/>
            <person name="Birren B.W."/>
            <person name="Borodovsky M."/>
            <person name="Burns C."/>
            <person name="Canback B."/>
            <person name="Casselton L.A."/>
            <person name="Cheng C.K."/>
            <person name="Deng J."/>
            <person name="Dietrich F.S."/>
            <person name="Fargo D.C."/>
            <person name="Farman M.L."/>
            <person name="Gathman A.C."/>
            <person name="Goldberg J."/>
            <person name="Guigo R."/>
            <person name="Hoegger P.J."/>
            <person name="Hooker J.B."/>
            <person name="Huggins A."/>
            <person name="James T.Y."/>
            <person name="Kamada T."/>
            <person name="Kilaru S."/>
            <person name="Kodira C."/>
            <person name="Kues U."/>
            <person name="Kupfer D."/>
            <person name="Kwan H.S."/>
            <person name="Lomsadze A."/>
            <person name="Li W."/>
            <person name="Lilly W.W."/>
            <person name="Ma L.J."/>
            <person name="Mackey A.J."/>
            <person name="Manning G."/>
            <person name="Martin F."/>
            <person name="Muraguchi H."/>
            <person name="Natvig D.O."/>
            <person name="Palmerini H."/>
            <person name="Ramesh M.A."/>
            <person name="Rehmeyer C.J."/>
            <person name="Roe B.A."/>
            <person name="Shenoy N."/>
            <person name="Stanke M."/>
            <person name="Ter-Hovhannisyan V."/>
            <person name="Tunlid A."/>
            <person name="Velagapudi R."/>
            <person name="Vision T.J."/>
            <person name="Zeng Q."/>
            <person name="Zolan M.E."/>
            <person name="Pukkila P.J."/>
        </authorList>
    </citation>
    <scope>NUCLEOTIDE SEQUENCE [LARGE SCALE GENOMIC DNA]</scope>
    <source>
        <strain evidence="4">Okayama-7 / 130 / ATCC MYA-4618 / FGSC 9003</strain>
    </source>
</reference>
<feature type="region of interest" description="Disordered" evidence="1">
    <location>
        <begin position="856"/>
        <end position="880"/>
    </location>
</feature>
<dbReference type="Pfam" id="PF01388">
    <property type="entry name" value="ARID"/>
    <property type="match status" value="1"/>
</dbReference>
<feature type="region of interest" description="Disordered" evidence="1">
    <location>
        <begin position="1058"/>
        <end position="1310"/>
    </location>
</feature>
<feature type="compositionally biased region" description="Gly residues" evidence="1">
    <location>
        <begin position="1423"/>
        <end position="1441"/>
    </location>
</feature>
<accession>A8NTQ4</accession>